<name>A0A7S0LLI6_9EUKA</name>
<dbReference type="AlphaFoldDB" id="A0A7S0LLI6"/>
<gene>
    <name evidence="1" type="ORF">CPEL01642_LOCUS19689</name>
</gene>
<evidence type="ECO:0000313" key="1">
    <source>
        <dbReference type="EMBL" id="CAD8616308.1"/>
    </source>
</evidence>
<accession>A0A7S0LLI6</accession>
<proteinExistence type="predicted"/>
<dbReference type="EMBL" id="HBEY01041148">
    <property type="protein sequence ID" value="CAD8616308.1"/>
    <property type="molecule type" value="Transcribed_RNA"/>
</dbReference>
<sequence length="198" mass="22048">MATITRRPMASGLRGLLHCPSRALAQAPPNIDEIVQRLASDRSAPCPTRMAELRTGLTLSTPQITSELLRFARGERIGSAAQSLRPKPFQRSDRFKSKAQMLQKLESAYSHPLFLAHLDSALLPPDAPPDLRSPDAASSTAAATQLPPFPLRILPVLEWSNNMFAFLLKGAKMWRISRRRWLLAEECLANMNLDGRLR</sequence>
<protein>
    <submittedName>
        <fullName evidence="1">Uncharacterized protein</fullName>
    </submittedName>
</protein>
<organism evidence="1">
    <name type="scientific">Coccolithus braarudii</name>
    <dbReference type="NCBI Taxonomy" id="221442"/>
    <lineage>
        <taxon>Eukaryota</taxon>
        <taxon>Haptista</taxon>
        <taxon>Haptophyta</taxon>
        <taxon>Prymnesiophyceae</taxon>
        <taxon>Coccolithales</taxon>
        <taxon>Coccolithaceae</taxon>
        <taxon>Coccolithus</taxon>
    </lineage>
</organism>
<reference evidence="1" key="1">
    <citation type="submission" date="2021-01" db="EMBL/GenBank/DDBJ databases">
        <authorList>
            <person name="Corre E."/>
            <person name="Pelletier E."/>
            <person name="Niang G."/>
            <person name="Scheremetjew M."/>
            <person name="Finn R."/>
            <person name="Kale V."/>
            <person name="Holt S."/>
            <person name="Cochrane G."/>
            <person name="Meng A."/>
            <person name="Brown T."/>
            <person name="Cohen L."/>
        </authorList>
    </citation>
    <scope>NUCLEOTIDE SEQUENCE</scope>
    <source>
        <strain evidence="1">PLY182g</strain>
    </source>
</reference>